<protein>
    <submittedName>
        <fullName evidence="1">Uncharacterized protein</fullName>
    </submittedName>
</protein>
<sequence>MTVPSPNDHIQSLERELGALHKELASINLKRNDIKKATRVMAQHFKQVSKRHEQLNRFYEKHKKELWFAVVAGNTPIATRAEEKMKKVIEEQAQLQRDMPDQYKSWAWIVKAKNECTEKRRECKVKISLKEEEIHRLRPCDSVTCKHCKRIDITALKKAKVAFKDGVARMKVKLK</sequence>
<accession>A0A194UWT5</accession>
<dbReference type="OrthoDB" id="5223029at2759"/>
<name>A0A194UWT5_CYTMA</name>
<gene>
    <name evidence="1" type="ORF">VP1G_03362</name>
</gene>
<proteinExistence type="predicted"/>
<reference evidence="2" key="1">
    <citation type="submission" date="2014-12" db="EMBL/GenBank/DDBJ databases">
        <title>Genome Sequence of Valsa Canker Pathogens Uncovers a Specific Adaption of Colonization on Woody Bark.</title>
        <authorList>
            <person name="Yin Z."/>
            <person name="Liu H."/>
            <person name="Gao X."/>
            <person name="Li Z."/>
            <person name="Song N."/>
            <person name="Ke X."/>
            <person name="Dai Q."/>
            <person name="Wu Y."/>
            <person name="Sun Y."/>
            <person name="Xu J.-R."/>
            <person name="Kang Z.K."/>
            <person name="Wang L."/>
            <person name="Huang L."/>
        </authorList>
    </citation>
    <scope>NUCLEOTIDE SEQUENCE [LARGE SCALE GENOMIC DNA]</scope>
    <source>
        <strain evidence="2">SXYL134</strain>
    </source>
</reference>
<evidence type="ECO:0000313" key="2">
    <source>
        <dbReference type="Proteomes" id="UP000078576"/>
    </source>
</evidence>
<organism evidence="1 2">
    <name type="scientific">Cytospora mali</name>
    <name type="common">Apple Valsa canker fungus</name>
    <name type="synonym">Valsa mali</name>
    <dbReference type="NCBI Taxonomy" id="578113"/>
    <lineage>
        <taxon>Eukaryota</taxon>
        <taxon>Fungi</taxon>
        <taxon>Dikarya</taxon>
        <taxon>Ascomycota</taxon>
        <taxon>Pezizomycotina</taxon>
        <taxon>Sordariomycetes</taxon>
        <taxon>Sordariomycetidae</taxon>
        <taxon>Diaporthales</taxon>
        <taxon>Cytosporaceae</taxon>
        <taxon>Cytospora</taxon>
    </lineage>
</organism>
<keyword evidence="2" id="KW-1185">Reference proteome</keyword>
<dbReference type="EMBL" id="KN714685">
    <property type="protein sequence ID" value="KUI56061.1"/>
    <property type="molecule type" value="Genomic_DNA"/>
</dbReference>
<dbReference type="AlphaFoldDB" id="A0A194UWT5"/>
<dbReference type="Proteomes" id="UP000078576">
    <property type="component" value="Unassembled WGS sequence"/>
</dbReference>
<evidence type="ECO:0000313" key="1">
    <source>
        <dbReference type="EMBL" id="KUI56061.1"/>
    </source>
</evidence>